<gene>
    <name evidence="1" type="ORF">Ana3638_23110</name>
</gene>
<protein>
    <submittedName>
        <fullName evidence="1">Uncharacterized protein</fullName>
    </submittedName>
</protein>
<keyword evidence="2" id="KW-1185">Reference proteome</keyword>
<dbReference type="Proteomes" id="UP000464314">
    <property type="component" value="Chromosome"/>
</dbReference>
<name>A0A6P1TUE5_9FIRM</name>
<proteinExistence type="predicted"/>
<accession>A0A6P1TUE5</accession>
<evidence type="ECO:0000313" key="1">
    <source>
        <dbReference type="EMBL" id="QHQ63306.1"/>
    </source>
</evidence>
<dbReference type="EMBL" id="CP048000">
    <property type="protein sequence ID" value="QHQ63306.1"/>
    <property type="molecule type" value="Genomic_DNA"/>
</dbReference>
<evidence type="ECO:0000313" key="2">
    <source>
        <dbReference type="Proteomes" id="UP000464314"/>
    </source>
</evidence>
<dbReference type="KEGG" id="anr:Ana3638_23110"/>
<reference evidence="1 2" key="1">
    <citation type="submission" date="2020-01" db="EMBL/GenBank/DDBJ databases">
        <title>Genome analysis of Anaerocolumna sp. CBA3638.</title>
        <authorList>
            <person name="Kim J."/>
            <person name="Roh S.W."/>
        </authorList>
    </citation>
    <scope>NUCLEOTIDE SEQUENCE [LARGE SCALE GENOMIC DNA]</scope>
    <source>
        <strain evidence="1 2">CBA3638</strain>
    </source>
</reference>
<organism evidence="1 2">
    <name type="scientific">Anaerocolumna sedimenticola</name>
    <dbReference type="NCBI Taxonomy" id="2696063"/>
    <lineage>
        <taxon>Bacteria</taxon>
        <taxon>Bacillati</taxon>
        <taxon>Bacillota</taxon>
        <taxon>Clostridia</taxon>
        <taxon>Lachnospirales</taxon>
        <taxon>Lachnospiraceae</taxon>
        <taxon>Anaerocolumna</taxon>
    </lineage>
</organism>
<dbReference type="AlphaFoldDB" id="A0A6P1TUE5"/>
<dbReference type="RefSeq" id="WP_161840128.1">
    <property type="nucleotide sequence ID" value="NZ_CP048000.1"/>
</dbReference>
<sequence length="49" mass="6051">MNNIRSCEKEYHVIFHHYDGEMIPFEDETFDVVIVWSQTFEKKSWKDKI</sequence>